<proteinExistence type="predicted"/>
<keyword evidence="1" id="KW-1133">Transmembrane helix</keyword>
<gene>
    <name evidence="2" type="ORF">H9L05_18820</name>
</gene>
<name>A0A7H0GUH8_9BACT</name>
<reference evidence="2 3" key="1">
    <citation type="submission" date="2020-08" db="EMBL/GenBank/DDBJ databases">
        <title>Genome sequence of Hymenobacter qilianensis JCM 19763T.</title>
        <authorList>
            <person name="Hyun D.-W."/>
            <person name="Bae J.-W."/>
        </authorList>
    </citation>
    <scope>NUCLEOTIDE SEQUENCE [LARGE SCALE GENOMIC DNA]</scope>
    <source>
        <strain evidence="2 3">JCM 19763</strain>
    </source>
</reference>
<dbReference type="EMBL" id="CP060784">
    <property type="protein sequence ID" value="QNP51944.1"/>
    <property type="molecule type" value="Genomic_DNA"/>
</dbReference>
<dbReference type="KEGG" id="hqi:H9L05_18820"/>
<feature type="transmembrane region" description="Helical" evidence="1">
    <location>
        <begin position="175"/>
        <end position="193"/>
    </location>
</feature>
<dbReference type="RefSeq" id="WP_187732212.1">
    <property type="nucleotide sequence ID" value="NZ_BMFN01000002.1"/>
</dbReference>
<feature type="transmembrane region" description="Helical" evidence="1">
    <location>
        <begin position="120"/>
        <end position="138"/>
    </location>
</feature>
<feature type="transmembrane region" description="Helical" evidence="1">
    <location>
        <begin position="33"/>
        <end position="53"/>
    </location>
</feature>
<dbReference type="Proteomes" id="UP000516093">
    <property type="component" value="Chromosome"/>
</dbReference>
<feature type="transmembrane region" description="Helical" evidence="1">
    <location>
        <begin position="6"/>
        <end position="21"/>
    </location>
</feature>
<evidence type="ECO:0000313" key="3">
    <source>
        <dbReference type="Proteomes" id="UP000516093"/>
    </source>
</evidence>
<feature type="transmembrane region" description="Helical" evidence="1">
    <location>
        <begin position="213"/>
        <end position="234"/>
    </location>
</feature>
<organism evidence="2 3">
    <name type="scientific">Hymenobacter qilianensis</name>
    <dbReference type="NCBI Taxonomy" id="1385715"/>
    <lineage>
        <taxon>Bacteria</taxon>
        <taxon>Pseudomonadati</taxon>
        <taxon>Bacteroidota</taxon>
        <taxon>Cytophagia</taxon>
        <taxon>Cytophagales</taxon>
        <taxon>Hymenobacteraceae</taxon>
        <taxon>Hymenobacter</taxon>
    </lineage>
</organism>
<feature type="transmembrane region" description="Helical" evidence="1">
    <location>
        <begin position="362"/>
        <end position="383"/>
    </location>
</feature>
<sequence>MKIIVAIGLNILLVVALAYWLRRQARASALGKVLLPALVLRLLAGAAACLALTSDAAYFQFWGKLLNAQLWDNPGAWLQTLLGEEFHGYGEKLIFHGFSNTFFIIKLLSVLNLGSLGNTLLNGAYLSLFSFIGSWQLVRAVEIALPRVPAGAAAVAWLAWPSVVYWSSGITKESLLVGSGAWLTALVVGWLYGGQPVRPVGIAGALLLAWLHFKMRFFFAGLLLGGLASLVVVHTLQQFFGRARHWLVQLAIILVVLAGGMRVAAEVIPVLRLNKFTNQLSHNYNQLVRASRTRPHIEYDNLKPTVESILSHTPKAIVSTITRPWLGEDKQLLYIVAGLENLALLLLIGVALVALARRRPGYLPFALVVVLVLYCLALAALLGLSTPNLGTLNRYRAVLLPYLVFLLLQNDYAARWLPRFRTELPPAAR</sequence>
<keyword evidence="3" id="KW-1185">Reference proteome</keyword>
<feature type="transmembrane region" description="Helical" evidence="1">
    <location>
        <begin position="246"/>
        <end position="265"/>
    </location>
</feature>
<accession>A0A7H0GUH8</accession>
<evidence type="ECO:0000313" key="2">
    <source>
        <dbReference type="EMBL" id="QNP51944.1"/>
    </source>
</evidence>
<keyword evidence="1" id="KW-0812">Transmembrane</keyword>
<evidence type="ECO:0000256" key="1">
    <source>
        <dbReference type="SAM" id="Phobius"/>
    </source>
</evidence>
<dbReference type="AlphaFoldDB" id="A0A7H0GUH8"/>
<feature type="transmembrane region" description="Helical" evidence="1">
    <location>
        <begin position="332"/>
        <end position="355"/>
    </location>
</feature>
<keyword evidence="1" id="KW-0472">Membrane</keyword>
<feature type="transmembrane region" description="Helical" evidence="1">
    <location>
        <begin position="150"/>
        <end position="168"/>
    </location>
</feature>
<protein>
    <submittedName>
        <fullName evidence="2">Uncharacterized protein</fullName>
    </submittedName>
</protein>
<feature type="transmembrane region" description="Helical" evidence="1">
    <location>
        <begin position="93"/>
        <end position="113"/>
    </location>
</feature>